<protein>
    <submittedName>
        <fullName evidence="9">Lactose ABC transporter permease</fullName>
    </submittedName>
</protein>
<evidence type="ECO:0000256" key="6">
    <source>
        <dbReference type="ARBA" id="ARBA00023136"/>
    </source>
</evidence>
<feature type="transmembrane region" description="Helical" evidence="7">
    <location>
        <begin position="12"/>
        <end position="32"/>
    </location>
</feature>
<comment type="similarity">
    <text evidence="7">Belongs to the binding-protein-dependent transport system permease family.</text>
</comment>
<keyword evidence="10" id="KW-1185">Reference proteome</keyword>
<dbReference type="InterPro" id="IPR035906">
    <property type="entry name" value="MetI-like_sf"/>
</dbReference>
<evidence type="ECO:0000256" key="3">
    <source>
        <dbReference type="ARBA" id="ARBA00022475"/>
    </source>
</evidence>
<keyword evidence="3" id="KW-1003">Cell membrane</keyword>
<feature type="domain" description="ABC transmembrane type-1" evidence="8">
    <location>
        <begin position="69"/>
        <end position="284"/>
    </location>
</feature>
<sequence>MSKLNRNRLRFAYLMIIPGFMLMAVFVFYPILYGLPLAFTNYSVVDEMKWVGWKNFDRAFKDPIFIKSIWNSLIYLIVVPIIQLISILMAILVNNRLRGVQFFRVAYFVPVVTSMVAAAIAWRWMFQGNGILNYLLQSAGLIGKPISYLAEADVALFAIMCVTVWKGLGYYMMIYLAGLQSIPSEMQEAARIDGAGRAKVIWYITIPLLKPFVLLCSLISMMSAIRVFDEVYVMTAPLPGAPFNATMTSAVYTYEKAFRDFDFGYAAALGLIVSLIVMVISIIMFKYGRKGGMSYYG</sequence>
<dbReference type="InterPro" id="IPR051393">
    <property type="entry name" value="ABC_transporter_permease"/>
</dbReference>
<dbReference type="SUPFAM" id="SSF160964">
    <property type="entry name" value="MalF N-terminal region-like"/>
    <property type="match status" value="1"/>
</dbReference>
<dbReference type="Proteomes" id="UP000054526">
    <property type="component" value="Unassembled WGS sequence"/>
</dbReference>
<evidence type="ECO:0000256" key="7">
    <source>
        <dbReference type="RuleBase" id="RU363032"/>
    </source>
</evidence>
<gene>
    <name evidence="9" type="ORF">SD71_07215</name>
</gene>
<dbReference type="InterPro" id="IPR000515">
    <property type="entry name" value="MetI-like"/>
</dbReference>
<dbReference type="Gene3D" id="1.10.3720.10">
    <property type="entry name" value="MetI-like"/>
    <property type="match status" value="1"/>
</dbReference>
<evidence type="ECO:0000256" key="1">
    <source>
        <dbReference type="ARBA" id="ARBA00004651"/>
    </source>
</evidence>
<keyword evidence="6 7" id="KW-0472">Membrane</keyword>
<comment type="caution">
    <text evidence="9">The sequence shown here is derived from an EMBL/GenBank/DDBJ whole genome shotgun (WGS) entry which is preliminary data.</text>
</comment>
<organism evidence="9 10">
    <name type="scientific">Cohnella kolymensis</name>
    <dbReference type="NCBI Taxonomy" id="1590652"/>
    <lineage>
        <taxon>Bacteria</taxon>
        <taxon>Bacillati</taxon>
        <taxon>Bacillota</taxon>
        <taxon>Bacilli</taxon>
        <taxon>Bacillales</taxon>
        <taxon>Paenibacillaceae</taxon>
        <taxon>Cohnella</taxon>
    </lineage>
</organism>
<evidence type="ECO:0000256" key="4">
    <source>
        <dbReference type="ARBA" id="ARBA00022692"/>
    </source>
</evidence>
<evidence type="ECO:0000259" key="8">
    <source>
        <dbReference type="PROSITE" id="PS50928"/>
    </source>
</evidence>
<evidence type="ECO:0000256" key="5">
    <source>
        <dbReference type="ARBA" id="ARBA00022989"/>
    </source>
</evidence>
<feature type="transmembrane region" description="Helical" evidence="7">
    <location>
        <begin position="263"/>
        <end position="285"/>
    </location>
</feature>
<evidence type="ECO:0000256" key="2">
    <source>
        <dbReference type="ARBA" id="ARBA00022448"/>
    </source>
</evidence>
<name>A0ABR5A6A3_9BACL</name>
<evidence type="ECO:0000313" key="10">
    <source>
        <dbReference type="Proteomes" id="UP000054526"/>
    </source>
</evidence>
<keyword evidence="4 7" id="KW-0812">Transmembrane</keyword>
<feature type="transmembrane region" description="Helical" evidence="7">
    <location>
        <begin position="105"/>
        <end position="125"/>
    </location>
</feature>
<dbReference type="InterPro" id="IPR035277">
    <property type="entry name" value="MalF_N"/>
</dbReference>
<dbReference type="CDD" id="cd06261">
    <property type="entry name" value="TM_PBP2"/>
    <property type="match status" value="1"/>
</dbReference>
<evidence type="ECO:0000313" key="9">
    <source>
        <dbReference type="EMBL" id="KIL36559.1"/>
    </source>
</evidence>
<reference evidence="9 10" key="1">
    <citation type="submission" date="2014-12" db="EMBL/GenBank/DDBJ databases">
        <title>Draft genome sequence of Cohnella kolymensis strain B-2846.</title>
        <authorList>
            <person name="Karlyshev A.V."/>
            <person name="Kudryashova E.B."/>
        </authorList>
    </citation>
    <scope>NUCLEOTIDE SEQUENCE [LARGE SCALE GENOMIC DNA]</scope>
    <source>
        <strain evidence="9 10">VKM B-2846</strain>
    </source>
</reference>
<dbReference type="Gene3D" id="1.20.58.370">
    <property type="entry name" value="MalF N-terminal region-like"/>
    <property type="match status" value="1"/>
</dbReference>
<feature type="transmembrane region" description="Helical" evidence="7">
    <location>
        <begin position="73"/>
        <end position="93"/>
    </location>
</feature>
<proteinExistence type="inferred from homology"/>
<dbReference type="PANTHER" id="PTHR30193:SF44">
    <property type="entry name" value="LACTOSE TRANSPORT SYSTEM PERMEASE PROTEIN LACF"/>
    <property type="match status" value="1"/>
</dbReference>
<accession>A0ABR5A6A3</accession>
<dbReference type="EMBL" id="JXAL01000007">
    <property type="protein sequence ID" value="KIL36559.1"/>
    <property type="molecule type" value="Genomic_DNA"/>
</dbReference>
<dbReference type="SUPFAM" id="SSF161098">
    <property type="entry name" value="MetI-like"/>
    <property type="match status" value="1"/>
</dbReference>
<dbReference type="PANTHER" id="PTHR30193">
    <property type="entry name" value="ABC TRANSPORTER PERMEASE PROTEIN"/>
    <property type="match status" value="1"/>
</dbReference>
<keyword evidence="2 7" id="KW-0813">Transport</keyword>
<dbReference type="PROSITE" id="PS50928">
    <property type="entry name" value="ABC_TM1"/>
    <property type="match status" value="1"/>
</dbReference>
<keyword evidence="5 7" id="KW-1133">Transmembrane helix</keyword>
<feature type="transmembrane region" description="Helical" evidence="7">
    <location>
        <begin position="154"/>
        <end position="179"/>
    </location>
</feature>
<dbReference type="Pfam" id="PF00528">
    <property type="entry name" value="BPD_transp_1"/>
    <property type="match status" value="1"/>
</dbReference>
<feature type="transmembrane region" description="Helical" evidence="7">
    <location>
        <begin position="200"/>
        <end position="225"/>
    </location>
</feature>
<comment type="subcellular location">
    <subcellularLocation>
        <location evidence="1 7">Cell membrane</location>
        <topology evidence="1 7">Multi-pass membrane protein</topology>
    </subcellularLocation>
</comment>